<dbReference type="Proteomes" id="UP001203284">
    <property type="component" value="Unassembled WGS sequence"/>
</dbReference>
<keyword evidence="2" id="KW-1185">Reference proteome</keyword>
<dbReference type="EMBL" id="JALKCH010000020">
    <property type="protein sequence ID" value="MCK0199072.1"/>
    <property type="molecule type" value="Genomic_DNA"/>
</dbReference>
<protein>
    <submittedName>
        <fullName evidence="1">Uncharacterized protein</fullName>
    </submittedName>
</protein>
<evidence type="ECO:0000313" key="2">
    <source>
        <dbReference type="Proteomes" id="UP001203284"/>
    </source>
</evidence>
<proteinExistence type="predicted"/>
<sequence length="163" mass="17980">MPNLPHDDQEPLPPEVQTALDAREEGERNIPDLAPHPKLAELRAAFDALPDVRQLRELLHAAMNDTSDPVPVTITVKPRLLQLLAHVERLDAAATGRAPEPVSAELSRRVYNELDLMLDGLSAVHPTVHPYYAKVWNDLCAAKGAPELAIPKEAPETGKDWVF</sequence>
<gene>
    <name evidence="1" type="ORF">MWN34_19410</name>
</gene>
<evidence type="ECO:0000313" key="1">
    <source>
        <dbReference type="EMBL" id="MCK0199072.1"/>
    </source>
</evidence>
<dbReference type="RefSeq" id="WP_247030967.1">
    <property type="nucleotide sequence ID" value="NZ_JALKCH010000020.1"/>
</dbReference>
<comment type="caution">
    <text evidence="1">The sequence shown here is derived from an EMBL/GenBank/DDBJ whole genome shotgun (WGS) entry which is preliminary data.</text>
</comment>
<accession>A0ABT0DGI6</accession>
<organism evidence="1 2">
    <name type="scientific">Ancylobacter crimeensis</name>
    <dbReference type="NCBI Taxonomy" id="2579147"/>
    <lineage>
        <taxon>Bacteria</taxon>
        <taxon>Pseudomonadati</taxon>
        <taxon>Pseudomonadota</taxon>
        <taxon>Alphaproteobacteria</taxon>
        <taxon>Hyphomicrobiales</taxon>
        <taxon>Xanthobacteraceae</taxon>
        <taxon>Ancylobacter</taxon>
    </lineage>
</organism>
<reference evidence="1 2" key="1">
    <citation type="submission" date="2022-04" db="EMBL/GenBank/DDBJ databases">
        <authorList>
            <person name="Grouzdev D.S."/>
            <person name="Pantiukh K.S."/>
            <person name="Krutkina M.S."/>
        </authorList>
    </citation>
    <scope>NUCLEOTIDE SEQUENCE [LARGE SCALE GENOMIC DNA]</scope>
    <source>
        <strain evidence="1 2">6x-1</strain>
    </source>
</reference>
<name>A0ABT0DGI6_9HYPH</name>